<dbReference type="AlphaFoldDB" id="A0A067MTA1"/>
<dbReference type="HOGENOM" id="CLU_009043_0_0_1"/>
<dbReference type="Gene3D" id="2.170.270.10">
    <property type="entry name" value="SET domain"/>
    <property type="match status" value="1"/>
</dbReference>
<feature type="domain" description="SET" evidence="1">
    <location>
        <begin position="393"/>
        <end position="604"/>
    </location>
</feature>
<dbReference type="OrthoDB" id="5945798at2759"/>
<dbReference type="EMBL" id="KL198034">
    <property type="protein sequence ID" value="KDQ15102.1"/>
    <property type="molecule type" value="Genomic_DNA"/>
</dbReference>
<evidence type="ECO:0000313" key="2">
    <source>
        <dbReference type="EMBL" id="KDQ15102.1"/>
    </source>
</evidence>
<evidence type="ECO:0000259" key="1">
    <source>
        <dbReference type="PROSITE" id="PS50280"/>
    </source>
</evidence>
<dbReference type="SUPFAM" id="SSF82199">
    <property type="entry name" value="SET domain"/>
    <property type="match status" value="1"/>
</dbReference>
<dbReference type="InParanoid" id="A0A067MTA1"/>
<dbReference type="SUPFAM" id="SSF48452">
    <property type="entry name" value="TPR-like"/>
    <property type="match status" value="1"/>
</dbReference>
<dbReference type="InterPro" id="IPR046341">
    <property type="entry name" value="SET_dom_sf"/>
</dbReference>
<dbReference type="Pfam" id="PF00856">
    <property type="entry name" value="SET"/>
    <property type="match status" value="1"/>
</dbReference>
<gene>
    <name evidence="2" type="ORF">BOTBODRAFT_32078</name>
</gene>
<dbReference type="PANTHER" id="PTHR47643:SF2">
    <property type="entry name" value="TPR DOMAIN PROTEIN (AFU_ORTHOLOGUE AFUA_5G12710)"/>
    <property type="match status" value="1"/>
</dbReference>
<dbReference type="PROSITE" id="PS50280">
    <property type="entry name" value="SET"/>
    <property type="match status" value="1"/>
</dbReference>
<dbReference type="PANTHER" id="PTHR47643">
    <property type="entry name" value="TPR DOMAIN PROTEIN (AFU_ORTHOLOGUE AFUA_5G12710)"/>
    <property type="match status" value="1"/>
</dbReference>
<dbReference type="SMART" id="SM00028">
    <property type="entry name" value="TPR"/>
    <property type="match status" value="3"/>
</dbReference>
<dbReference type="InterPro" id="IPR053209">
    <property type="entry name" value="Gramillin-biosynth_MTr"/>
</dbReference>
<reference evidence="3" key="1">
    <citation type="journal article" date="2014" name="Proc. Natl. Acad. Sci. U.S.A.">
        <title>Extensive sampling of basidiomycete genomes demonstrates inadequacy of the white-rot/brown-rot paradigm for wood decay fungi.</title>
        <authorList>
            <person name="Riley R."/>
            <person name="Salamov A.A."/>
            <person name="Brown D.W."/>
            <person name="Nagy L.G."/>
            <person name="Floudas D."/>
            <person name="Held B.W."/>
            <person name="Levasseur A."/>
            <person name="Lombard V."/>
            <person name="Morin E."/>
            <person name="Otillar R."/>
            <person name="Lindquist E.A."/>
            <person name="Sun H."/>
            <person name="LaButti K.M."/>
            <person name="Schmutz J."/>
            <person name="Jabbour D."/>
            <person name="Luo H."/>
            <person name="Baker S.E."/>
            <person name="Pisabarro A.G."/>
            <person name="Walton J.D."/>
            <person name="Blanchette R.A."/>
            <person name="Henrissat B."/>
            <person name="Martin F."/>
            <person name="Cullen D."/>
            <person name="Hibbett D.S."/>
            <person name="Grigoriev I.V."/>
        </authorList>
    </citation>
    <scope>NUCLEOTIDE SEQUENCE [LARGE SCALE GENOMIC DNA]</scope>
    <source>
        <strain evidence="3">FD-172 SS1</strain>
    </source>
</reference>
<protein>
    <recommendedName>
        <fullName evidence="1">SET domain-containing protein</fullName>
    </recommendedName>
</protein>
<dbReference type="InterPro" id="IPR001214">
    <property type="entry name" value="SET_dom"/>
</dbReference>
<dbReference type="InterPro" id="IPR019734">
    <property type="entry name" value="TPR_rpt"/>
</dbReference>
<name>A0A067MTA1_BOTB1</name>
<dbReference type="InterPro" id="IPR011990">
    <property type="entry name" value="TPR-like_helical_dom_sf"/>
</dbReference>
<accession>A0A067MTA1</accession>
<proteinExistence type="predicted"/>
<sequence length="825" mass="90815">MANDMMKMMAALGLSQQDMEKMMTQFGAGGASSVSALSNRAQLGNTFADIEAEVRAEIEGFKRQIEEDRRLGPAPSPPVHRPSLINALVQSRATLEQSTQKNDVDVKSTYVGHERHYSTTPLSKLRRIEFAKMQIRKAHKGHYLLCRLVTPPTRIVATQICIEDPTGDVRSLSIYNYPGTRLAPAKVLDTLFPTGTIIAIREPYLKIGLHDGAPFVRVDSPSDIVFIKPSDLILDGIRWKFPISTSTPVPRTANGWKDLGNGHFKSGQYFASVVAYSNGLDVDPSVYLLQLNRAAAYLRLEYFSAALSDAKAVLSVERLSDDEEAKALFRIAQAEYGLGQYKAAIARLEECLAVNAQLSEPAVWLSRCQQRLKEIEGKYDWAQMFKDARAPGKRVDVAEYVGPIKVQPIPKRGGGRGVITTRAVKAGELILVAKPFVACFPEELSSVGHIMSTNLITKTRDSPCCSDAMSQMFAKIAGNPELASTILDLYAGPEYPAPPPAYPPSAQTDMHLRNPRAFEVDLDAQRIESIYTYNAFAPQMIDVFDSPDATPPDLENLPSALYLLPSLINHACSGSASWLHFKNIMVIRATKDLQEGEEVTMPYTHGPTYLTRKSNLGKHLASCDCWLCEADRKDGAALCRQREKLLSRFETPPMSRDMSLHVLLTFLRDVEATYSASRGPIRPASGKAHHELATAYVLKAQKDPSFWVPSITEDMAALEAFGLTVLDKSTSGPVKSKGRKKNGPSLPIATTFTAMVECAYCVYFSLTIAAAFSAMGDIVRAKNWFRAGLWVDSITIGGGRGLFDIRYEDTLDRIGISRLAQSTTL</sequence>
<dbReference type="Gene3D" id="1.25.40.10">
    <property type="entry name" value="Tetratricopeptide repeat domain"/>
    <property type="match status" value="1"/>
</dbReference>
<organism evidence="2 3">
    <name type="scientific">Botryobasidium botryosum (strain FD-172 SS1)</name>
    <dbReference type="NCBI Taxonomy" id="930990"/>
    <lineage>
        <taxon>Eukaryota</taxon>
        <taxon>Fungi</taxon>
        <taxon>Dikarya</taxon>
        <taxon>Basidiomycota</taxon>
        <taxon>Agaricomycotina</taxon>
        <taxon>Agaricomycetes</taxon>
        <taxon>Cantharellales</taxon>
        <taxon>Botryobasidiaceae</taxon>
        <taxon>Botryobasidium</taxon>
    </lineage>
</organism>
<keyword evidence="3" id="KW-1185">Reference proteome</keyword>
<dbReference type="STRING" id="930990.A0A067MTA1"/>
<dbReference type="Proteomes" id="UP000027195">
    <property type="component" value="Unassembled WGS sequence"/>
</dbReference>
<evidence type="ECO:0000313" key="3">
    <source>
        <dbReference type="Proteomes" id="UP000027195"/>
    </source>
</evidence>